<name>A0A2M7QSQ5_9BACT</name>
<reference evidence="8" key="1">
    <citation type="submission" date="2017-09" db="EMBL/GenBank/DDBJ databases">
        <title>Depth-based differentiation of microbial function through sediment-hosted aquifers and enrichment of novel symbionts in the deep terrestrial subsurface.</title>
        <authorList>
            <person name="Probst A.J."/>
            <person name="Ladd B."/>
            <person name="Jarett J.K."/>
            <person name="Geller-Mcgrath D.E."/>
            <person name="Sieber C.M.K."/>
            <person name="Emerson J.B."/>
            <person name="Anantharaman K."/>
            <person name="Thomas B.C."/>
            <person name="Malmstrom R."/>
            <person name="Stieglmeier M."/>
            <person name="Klingl A."/>
            <person name="Woyke T."/>
            <person name="Ryan C.M."/>
            <person name="Banfield J.F."/>
        </authorList>
    </citation>
    <scope>NUCLEOTIDE SEQUENCE [LARGE SCALE GENOMIC DNA]</scope>
</reference>
<keyword evidence="2 6" id="KW-0378">Hydrolase</keyword>
<organism evidence="7 8">
    <name type="scientific">Candidatus Portnoybacteria bacterium CG_4_10_14_0_8_um_filter_40_50</name>
    <dbReference type="NCBI Taxonomy" id="1974800"/>
    <lineage>
        <taxon>Bacteria</taxon>
        <taxon>Candidatus Portnoyibacteriota</taxon>
    </lineage>
</organism>
<dbReference type="PANTHER" id="PTHR10353:SF209">
    <property type="entry name" value="GALACTOLIPID GALACTOSYLTRANSFERASE SFR2, CHLOROPLASTIC"/>
    <property type="match status" value="1"/>
</dbReference>
<comment type="similarity">
    <text evidence="1 5">Belongs to the glycosyl hydrolase 1 family.</text>
</comment>
<keyword evidence="3 6" id="KW-0326">Glycosidase</keyword>
<evidence type="ECO:0000313" key="7">
    <source>
        <dbReference type="EMBL" id="PIY75058.1"/>
    </source>
</evidence>
<comment type="caution">
    <text evidence="7">The sequence shown here is derived from an EMBL/GenBank/DDBJ whole genome shotgun (WGS) entry which is preliminary data.</text>
</comment>
<dbReference type="InterPro" id="IPR018120">
    <property type="entry name" value="Glyco_hydro_1_AS"/>
</dbReference>
<sequence length="449" mass="53324">MCIKKQPNRLFFGIIKIMEYKFPDGFLWGSATSAHQVEGGNFNDWTEWEHANSERLAAEAARRHAKTHMRIPDYILERYPNPLQPENYISGKACDHYNRYEQDFDIAKSLGQNAHRFSIEWSRIEPEEGKFSEAEIEHYRKVILALRQRGLEPFVTLWHWTNPTWFAKRSGWLNKDSPKYFERYVNKITLSLEDVKVNFWITLNEPEVYVGASYFSGQWPPQKSSLISGIKVYQNLIKAHQLVYKKIHQISGNSLVGTAKNNSFYEPFSDYLLDRLVVRLNHYLRNEWFLNKIKNYQDFIGLNYYFHDRVKFSLTLKSPGGIFVRNKNKNESINNLGWEIYPEGIYRVLKDLKKYDKPIYITENGLADANDEKRAKFIKEHLRWVHKVIQEGVDVRGYLYWSLLDNFEWDKGFWPRFGLVEVDYKTTERRIRSSAYEYAKICKNNALEI</sequence>
<evidence type="ECO:0000256" key="1">
    <source>
        <dbReference type="ARBA" id="ARBA00010838"/>
    </source>
</evidence>
<gene>
    <name evidence="7" type="ORF">COY85_01395</name>
</gene>
<accession>A0A2M7QSQ5</accession>
<dbReference type="InterPro" id="IPR017853">
    <property type="entry name" value="GH"/>
</dbReference>
<dbReference type="EMBL" id="PFLK01000030">
    <property type="protein sequence ID" value="PIY75058.1"/>
    <property type="molecule type" value="Genomic_DNA"/>
</dbReference>
<feature type="active site" description="Nucleophile" evidence="4">
    <location>
        <position position="363"/>
    </location>
</feature>
<dbReference type="GO" id="GO:0005975">
    <property type="term" value="P:carbohydrate metabolic process"/>
    <property type="evidence" value="ECO:0007669"/>
    <property type="project" value="InterPro"/>
</dbReference>
<dbReference type="InterPro" id="IPR033132">
    <property type="entry name" value="GH_1_N_CS"/>
</dbReference>
<evidence type="ECO:0000256" key="3">
    <source>
        <dbReference type="ARBA" id="ARBA00023295"/>
    </source>
</evidence>
<dbReference type="Proteomes" id="UP000229481">
    <property type="component" value="Unassembled WGS sequence"/>
</dbReference>
<dbReference type="PROSITE" id="PS00653">
    <property type="entry name" value="GLYCOSYL_HYDROL_F1_2"/>
    <property type="match status" value="1"/>
</dbReference>
<dbReference type="GO" id="GO:0008422">
    <property type="term" value="F:beta-glucosidase activity"/>
    <property type="evidence" value="ECO:0007669"/>
    <property type="project" value="TreeGrafter"/>
</dbReference>
<protein>
    <submittedName>
        <fullName evidence="7">Glycoside hydrolase family 1 protein</fullName>
    </submittedName>
</protein>
<dbReference type="PRINTS" id="PR00131">
    <property type="entry name" value="GLHYDRLASE1"/>
</dbReference>
<evidence type="ECO:0000313" key="8">
    <source>
        <dbReference type="Proteomes" id="UP000229481"/>
    </source>
</evidence>
<dbReference type="InterPro" id="IPR001360">
    <property type="entry name" value="Glyco_hydro_1"/>
</dbReference>
<evidence type="ECO:0000256" key="2">
    <source>
        <dbReference type="ARBA" id="ARBA00022801"/>
    </source>
</evidence>
<dbReference type="AlphaFoldDB" id="A0A2M7QSQ5"/>
<proteinExistence type="inferred from homology"/>
<evidence type="ECO:0000256" key="4">
    <source>
        <dbReference type="PROSITE-ProRule" id="PRU10055"/>
    </source>
</evidence>
<dbReference type="SUPFAM" id="SSF51445">
    <property type="entry name" value="(Trans)glycosidases"/>
    <property type="match status" value="1"/>
</dbReference>
<evidence type="ECO:0000256" key="5">
    <source>
        <dbReference type="RuleBase" id="RU003690"/>
    </source>
</evidence>
<evidence type="ECO:0000256" key="6">
    <source>
        <dbReference type="RuleBase" id="RU004468"/>
    </source>
</evidence>
<dbReference type="PROSITE" id="PS00572">
    <property type="entry name" value="GLYCOSYL_HYDROL_F1_1"/>
    <property type="match status" value="1"/>
</dbReference>
<dbReference type="Pfam" id="PF00232">
    <property type="entry name" value="Glyco_hydro_1"/>
    <property type="match status" value="1"/>
</dbReference>
<dbReference type="Gene3D" id="3.20.20.80">
    <property type="entry name" value="Glycosidases"/>
    <property type="match status" value="2"/>
</dbReference>
<dbReference type="PANTHER" id="PTHR10353">
    <property type="entry name" value="GLYCOSYL HYDROLASE"/>
    <property type="match status" value="1"/>
</dbReference>